<dbReference type="AlphaFoldDB" id="A0A485M326"/>
<feature type="transmembrane region" description="Helical" evidence="7">
    <location>
        <begin position="99"/>
        <end position="121"/>
    </location>
</feature>
<evidence type="ECO:0000256" key="3">
    <source>
        <dbReference type="ARBA" id="ARBA00022692"/>
    </source>
</evidence>
<organism evidence="9">
    <name type="scientific">anaerobic digester metagenome</name>
    <dbReference type="NCBI Taxonomy" id="1263854"/>
    <lineage>
        <taxon>unclassified sequences</taxon>
        <taxon>metagenomes</taxon>
        <taxon>ecological metagenomes</taxon>
    </lineage>
</organism>
<name>A0A485M326_9ZZZZ</name>
<gene>
    <name evidence="9" type="ORF">SCFA_40016</name>
</gene>
<evidence type="ECO:0000313" key="9">
    <source>
        <dbReference type="EMBL" id="VFU15125.1"/>
    </source>
</evidence>
<evidence type="ECO:0000256" key="1">
    <source>
        <dbReference type="ARBA" id="ARBA00004141"/>
    </source>
</evidence>
<dbReference type="InterPro" id="IPR050925">
    <property type="entry name" value="Rhomboid_protease_S54"/>
</dbReference>
<evidence type="ECO:0000256" key="6">
    <source>
        <dbReference type="ARBA" id="ARBA00023136"/>
    </source>
</evidence>
<dbReference type="Gene3D" id="1.20.1540.10">
    <property type="entry name" value="Rhomboid-like"/>
    <property type="match status" value="1"/>
</dbReference>
<dbReference type="Pfam" id="PF01694">
    <property type="entry name" value="Rhomboid"/>
    <property type="match status" value="1"/>
</dbReference>
<sequence length="217" mass="23799">MIPIRDTSVSRGFAPATAVIILINIIVFIEELRVGDAIFQLYAASPADVYNYLIKGSGNILAIHWSILVSSFMHAGYLHILGNMVFLSVFGPALEKQIGIVRFSLFYLLAAFVAFYSHAVIYPTSPVPVVGASGAIAAVMGAYLVFSPRARILTIVPLLFLIEVVEIPAVVFMIVWFLLQGAQGFLSVHSQTDVAWFSHMGGFILGFILGINMRWFK</sequence>
<evidence type="ECO:0000256" key="2">
    <source>
        <dbReference type="ARBA" id="ARBA00009045"/>
    </source>
</evidence>
<feature type="transmembrane region" description="Helical" evidence="7">
    <location>
        <begin position="62"/>
        <end position="87"/>
    </location>
</feature>
<evidence type="ECO:0000256" key="5">
    <source>
        <dbReference type="ARBA" id="ARBA00022989"/>
    </source>
</evidence>
<accession>A0A485M326</accession>
<dbReference type="PANTHER" id="PTHR43731">
    <property type="entry name" value="RHOMBOID PROTEASE"/>
    <property type="match status" value="1"/>
</dbReference>
<comment type="subcellular location">
    <subcellularLocation>
        <location evidence="1">Membrane</location>
        <topology evidence="1">Multi-pass membrane protein</topology>
    </subcellularLocation>
</comment>
<protein>
    <submittedName>
        <fullName evidence="9">Rhomboid family protein</fullName>
    </submittedName>
</protein>
<dbReference type="EMBL" id="CAADRM010000103">
    <property type="protein sequence ID" value="VFU15125.1"/>
    <property type="molecule type" value="Genomic_DNA"/>
</dbReference>
<evidence type="ECO:0000256" key="7">
    <source>
        <dbReference type="SAM" id="Phobius"/>
    </source>
</evidence>
<dbReference type="PANTHER" id="PTHR43731:SF14">
    <property type="entry name" value="PRESENILIN-ASSOCIATED RHOMBOID-LIKE PROTEIN, MITOCHONDRIAL"/>
    <property type="match status" value="1"/>
</dbReference>
<keyword evidence="4" id="KW-0378">Hydrolase</keyword>
<comment type="similarity">
    <text evidence="2">Belongs to the peptidase S54 family.</text>
</comment>
<feature type="transmembrane region" description="Helical" evidence="7">
    <location>
        <begin position="12"/>
        <end position="29"/>
    </location>
</feature>
<keyword evidence="6 7" id="KW-0472">Membrane</keyword>
<dbReference type="InterPro" id="IPR022764">
    <property type="entry name" value="Peptidase_S54_rhomboid_dom"/>
</dbReference>
<dbReference type="InterPro" id="IPR035952">
    <property type="entry name" value="Rhomboid-like_sf"/>
</dbReference>
<feature type="transmembrane region" description="Helical" evidence="7">
    <location>
        <begin position="158"/>
        <end position="179"/>
    </location>
</feature>
<feature type="transmembrane region" description="Helical" evidence="7">
    <location>
        <begin position="127"/>
        <end position="146"/>
    </location>
</feature>
<dbReference type="GO" id="GO:0004252">
    <property type="term" value="F:serine-type endopeptidase activity"/>
    <property type="evidence" value="ECO:0007669"/>
    <property type="project" value="InterPro"/>
</dbReference>
<feature type="transmembrane region" description="Helical" evidence="7">
    <location>
        <begin position="194"/>
        <end position="216"/>
    </location>
</feature>
<feature type="domain" description="Peptidase S54 rhomboid" evidence="8">
    <location>
        <begin position="65"/>
        <end position="213"/>
    </location>
</feature>
<dbReference type="GO" id="GO:0016020">
    <property type="term" value="C:membrane"/>
    <property type="evidence" value="ECO:0007669"/>
    <property type="project" value="UniProtKB-SubCell"/>
</dbReference>
<keyword evidence="5 7" id="KW-1133">Transmembrane helix</keyword>
<dbReference type="SUPFAM" id="SSF144091">
    <property type="entry name" value="Rhomboid-like"/>
    <property type="match status" value="1"/>
</dbReference>
<reference evidence="9" key="1">
    <citation type="submission" date="2019-03" db="EMBL/GenBank/DDBJ databases">
        <authorList>
            <person name="Hao L."/>
        </authorList>
    </citation>
    <scope>NUCLEOTIDE SEQUENCE</scope>
</reference>
<proteinExistence type="inferred from homology"/>
<evidence type="ECO:0000259" key="8">
    <source>
        <dbReference type="Pfam" id="PF01694"/>
    </source>
</evidence>
<keyword evidence="3 7" id="KW-0812">Transmembrane</keyword>
<evidence type="ECO:0000256" key="4">
    <source>
        <dbReference type="ARBA" id="ARBA00022801"/>
    </source>
</evidence>